<dbReference type="Proteomes" id="UP000199518">
    <property type="component" value="Unassembled WGS sequence"/>
</dbReference>
<dbReference type="EMBL" id="FOQD01000020">
    <property type="protein sequence ID" value="SFJ41887.1"/>
    <property type="molecule type" value="Genomic_DNA"/>
</dbReference>
<organism evidence="2 3">
    <name type="scientific">Planctomicrobium piriforme</name>
    <dbReference type="NCBI Taxonomy" id="1576369"/>
    <lineage>
        <taxon>Bacteria</taxon>
        <taxon>Pseudomonadati</taxon>
        <taxon>Planctomycetota</taxon>
        <taxon>Planctomycetia</taxon>
        <taxon>Planctomycetales</taxon>
        <taxon>Planctomycetaceae</taxon>
        <taxon>Planctomicrobium</taxon>
    </lineage>
</organism>
<sequence>MHATKPTILEQFLEHCQRPSHKLLGFLEPDADVWTLPQDPAAVVEELKKTFATVDLISSGLVCAAKEGSLVLVPAISNGACIVVCRDAATLRPFELLTASGCLDADALPVLEVLRDARTRRLLQQGTGDLVAAFDLEQVVLLRACGIPATLAYGLNAVPLEQLDQLCKSFDLSWTGGGQSRLGTAAGAEHGQESEDHPDDPIRRLLRNKTSGGPALCPPTFPPAAATPLKAIEARLAVLGWMPLELANAVPLPLRSIIDHFQQLERFLGFDMQGISLWEADEEMIARLKFIANSASAAIFIEALHDAADEGVISLTQFGKPKPEPKGPANDYSTALAQLHERAQMDAGHGMSGARSLQEAWCDYQRLLNQQVIDPLRAEALAAGTSQESNLLMAQAELSHLLHLQAAALTTQLHCRREEQLPAEQFKNLMATTDRFVSVVKATVQCGRPKTAMFPSRTLGAQNFPRLPRFG</sequence>
<keyword evidence="3" id="KW-1185">Reference proteome</keyword>
<proteinExistence type="predicted"/>
<evidence type="ECO:0000313" key="3">
    <source>
        <dbReference type="Proteomes" id="UP000199518"/>
    </source>
</evidence>
<accession>A0A1I3R965</accession>
<protein>
    <submittedName>
        <fullName evidence="2">Uncharacterized protein</fullName>
    </submittedName>
</protein>
<name>A0A1I3R965_9PLAN</name>
<dbReference type="AlphaFoldDB" id="A0A1I3R965"/>
<evidence type="ECO:0000313" key="2">
    <source>
        <dbReference type="EMBL" id="SFJ41887.1"/>
    </source>
</evidence>
<gene>
    <name evidence="2" type="ORF">SAMN05421753_12020</name>
</gene>
<feature type="region of interest" description="Disordered" evidence="1">
    <location>
        <begin position="181"/>
        <end position="220"/>
    </location>
</feature>
<dbReference type="RefSeq" id="WP_092055547.1">
    <property type="nucleotide sequence ID" value="NZ_FOQD01000020.1"/>
</dbReference>
<feature type="compositionally biased region" description="Basic and acidic residues" evidence="1">
    <location>
        <begin position="190"/>
        <end position="203"/>
    </location>
</feature>
<reference evidence="3" key="1">
    <citation type="submission" date="2016-10" db="EMBL/GenBank/DDBJ databases">
        <authorList>
            <person name="Varghese N."/>
            <person name="Submissions S."/>
        </authorList>
    </citation>
    <scope>NUCLEOTIDE SEQUENCE [LARGE SCALE GENOMIC DNA]</scope>
    <source>
        <strain evidence="3">DSM 26348</strain>
    </source>
</reference>
<evidence type="ECO:0000256" key="1">
    <source>
        <dbReference type="SAM" id="MobiDB-lite"/>
    </source>
</evidence>